<evidence type="ECO:0000256" key="1">
    <source>
        <dbReference type="SAM" id="MobiDB-lite"/>
    </source>
</evidence>
<gene>
    <name evidence="2" type="ORF">PAHAL_6G247500</name>
</gene>
<dbReference type="EMBL" id="CM008051">
    <property type="protein sequence ID" value="PVH37106.1"/>
    <property type="molecule type" value="Genomic_DNA"/>
</dbReference>
<accession>A0A2T8IHL1</accession>
<dbReference type="AlphaFoldDB" id="A0A2T8IHL1"/>
<protein>
    <submittedName>
        <fullName evidence="2">Uncharacterized protein</fullName>
    </submittedName>
</protein>
<proteinExistence type="predicted"/>
<sequence length="86" mass="9929">MDVVPSRHQGHQDQSEAEREVPALDELGQYGREVDQFCATEHDVVEQKNEDDVLLPYESITPVTRWVVMENVVTTHIPAHHQNQIR</sequence>
<name>A0A2T8IHL1_9POAL</name>
<dbReference type="Proteomes" id="UP000243499">
    <property type="component" value="Chromosome 6"/>
</dbReference>
<evidence type="ECO:0000313" key="2">
    <source>
        <dbReference type="EMBL" id="PVH37106.1"/>
    </source>
</evidence>
<reference evidence="2" key="1">
    <citation type="submission" date="2018-04" db="EMBL/GenBank/DDBJ databases">
        <title>WGS assembly of Panicum hallii.</title>
        <authorList>
            <person name="Lovell J."/>
            <person name="Jenkins J."/>
            <person name="Lowry D."/>
            <person name="Mamidi S."/>
            <person name="Sreedasyam A."/>
            <person name="Weng X."/>
            <person name="Barry K."/>
            <person name="Bonette J."/>
            <person name="Campitelli B."/>
            <person name="Daum C."/>
            <person name="Gordon S."/>
            <person name="Gould B."/>
            <person name="Lipzen A."/>
            <person name="Macqueen A."/>
            <person name="Palacio-Mejia J."/>
            <person name="Plott C."/>
            <person name="Shakirov E."/>
            <person name="Shu S."/>
            <person name="Yoshinaga Y."/>
            <person name="Zane M."/>
            <person name="Rokhsar D."/>
            <person name="Grimwood J."/>
            <person name="Schmutz J."/>
            <person name="Juenger T."/>
        </authorList>
    </citation>
    <scope>NUCLEOTIDE SEQUENCE [LARGE SCALE GENOMIC DNA]</scope>
    <source>
        <strain evidence="2">FIL2</strain>
    </source>
</reference>
<feature type="compositionally biased region" description="Basic and acidic residues" evidence="1">
    <location>
        <begin position="10"/>
        <end position="22"/>
    </location>
</feature>
<dbReference type="Gramene" id="PVH37106">
    <property type="protein sequence ID" value="PVH37106"/>
    <property type="gene ID" value="PAHAL_6G247500"/>
</dbReference>
<organism evidence="2">
    <name type="scientific">Panicum hallii</name>
    <dbReference type="NCBI Taxonomy" id="206008"/>
    <lineage>
        <taxon>Eukaryota</taxon>
        <taxon>Viridiplantae</taxon>
        <taxon>Streptophyta</taxon>
        <taxon>Embryophyta</taxon>
        <taxon>Tracheophyta</taxon>
        <taxon>Spermatophyta</taxon>
        <taxon>Magnoliopsida</taxon>
        <taxon>Liliopsida</taxon>
        <taxon>Poales</taxon>
        <taxon>Poaceae</taxon>
        <taxon>PACMAD clade</taxon>
        <taxon>Panicoideae</taxon>
        <taxon>Panicodae</taxon>
        <taxon>Paniceae</taxon>
        <taxon>Panicinae</taxon>
        <taxon>Panicum</taxon>
        <taxon>Panicum sect. Panicum</taxon>
    </lineage>
</organism>
<feature type="region of interest" description="Disordered" evidence="1">
    <location>
        <begin position="1"/>
        <end position="26"/>
    </location>
</feature>